<dbReference type="EMBL" id="ACKZ01000026">
    <property type="protein sequence ID" value="EEW36636.1"/>
    <property type="molecule type" value="Genomic_DNA"/>
</dbReference>
<evidence type="ECO:0000313" key="12">
    <source>
        <dbReference type="Proteomes" id="UP000005926"/>
    </source>
</evidence>
<dbReference type="GO" id="GO:0072344">
    <property type="term" value="P:rescue of stalled ribosome"/>
    <property type="evidence" value="ECO:0007669"/>
    <property type="project" value="UniProtKB-UniRule"/>
</dbReference>
<evidence type="ECO:0000256" key="10">
    <source>
        <dbReference type="RuleBase" id="RU004320"/>
    </source>
</evidence>
<dbReference type="SUPFAM" id="SSF53178">
    <property type="entry name" value="Peptidyl-tRNA hydrolase-like"/>
    <property type="match status" value="1"/>
</dbReference>
<dbReference type="PANTHER" id="PTHR17224:SF1">
    <property type="entry name" value="PEPTIDYL-TRNA HYDROLASE"/>
    <property type="match status" value="1"/>
</dbReference>
<feature type="binding site" evidence="8">
    <location>
        <position position="31"/>
    </location>
    <ligand>
        <name>tRNA</name>
        <dbReference type="ChEBI" id="CHEBI:17843"/>
    </ligand>
</feature>
<evidence type="ECO:0000256" key="4">
    <source>
        <dbReference type="ARBA" id="ARBA00022884"/>
    </source>
</evidence>
<dbReference type="GO" id="GO:0006515">
    <property type="term" value="P:protein quality control for misfolded or incompletely synthesized proteins"/>
    <property type="evidence" value="ECO:0007669"/>
    <property type="project" value="UniProtKB-UniRule"/>
</dbReference>
<keyword evidence="12" id="KW-1185">Reference proteome</keyword>
<dbReference type="PROSITE" id="PS01195">
    <property type="entry name" value="PEPT_TRNA_HYDROL_1"/>
    <property type="match status" value="1"/>
</dbReference>
<evidence type="ECO:0000256" key="7">
    <source>
        <dbReference type="ARBA" id="ARBA00050038"/>
    </source>
</evidence>
<evidence type="ECO:0000256" key="6">
    <source>
        <dbReference type="ARBA" id="ARBA00048707"/>
    </source>
</evidence>
<dbReference type="GO" id="GO:0005737">
    <property type="term" value="C:cytoplasm"/>
    <property type="evidence" value="ECO:0007669"/>
    <property type="project" value="UniProtKB-SubCell"/>
</dbReference>
<dbReference type="GO" id="GO:0000049">
    <property type="term" value="F:tRNA binding"/>
    <property type="evidence" value="ECO:0007669"/>
    <property type="project" value="UniProtKB-UniRule"/>
</dbReference>
<comment type="function">
    <text evidence="8">Catalyzes the release of premature peptidyl moieties from peptidyl-tRNA molecules trapped in stalled 50S ribosomal subunits, and thus maintains levels of free tRNAs and 50S ribosomes.</text>
</comment>
<feature type="binding site" evidence="8">
    <location>
        <position position="83"/>
    </location>
    <ligand>
        <name>tRNA</name>
        <dbReference type="ChEBI" id="CHEBI:17843"/>
    </ligand>
</feature>
<dbReference type="HOGENOM" id="CLU_062456_4_1_9"/>
<comment type="function">
    <text evidence="8">Hydrolyzes ribosome-free peptidyl-tRNAs (with 1 or more amino acids incorporated), which drop off the ribosome during protein synthesis, or as a result of ribosome stalling.</text>
</comment>
<comment type="subunit">
    <text evidence="8">Monomer.</text>
</comment>
<evidence type="ECO:0000256" key="3">
    <source>
        <dbReference type="ARBA" id="ARBA00022801"/>
    </source>
</evidence>
<dbReference type="eggNOG" id="COG0193">
    <property type="taxonomic scope" value="Bacteria"/>
</dbReference>
<dbReference type="EC" id="3.1.1.29" evidence="1 8"/>
<feature type="active site" description="Proton acceptor" evidence="8">
    <location>
        <position position="36"/>
    </location>
</feature>
<feature type="site" description="Stabilizes the basic form of H active site to accept a proton" evidence="8">
    <location>
        <position position="108"/>
    </location>
</feature>
<dbReference type="Pfam" id="PF01195">
    <property type="entry name" value="Pept_tRNA_hydro"/>
    <property type="match status" value="1"/>
</dbReference>
<evidence type="ECO:0000256" key="1">
    <source>
        <dbReference type="ARBA" id="ARBA00013260"/>
    </source>
</evidence>
<reference evidence="11 12" key="1">
    <citation type="submission" date="2009-08" db="EMBL/GenBank/DDBJ databases">
        <authorList>
            <person name="Muzny D."/>
            <person name="Qin X."/>
            <person name="Deng J."/>
            <person name="Jiang H."/>
            <person name="Liu Y."/>
            <person name="Qu J."/>
            <person name="Song X.-Z."/>
            <person name="Zhang L."/>
            <person name="Thornton R."/>
            <person name="Coyle M."/>
            <person name="Francisco L."/>
            <person name="Jackson L."/>
            <person name="Javaid M."/>
            <person name="Korchina V."/>
            <person name="Kovar C."/>
            <person name="Mata R."/>
            <person name="Mathew T."/>
            <person name="Ngo R."/>
            <person name="Nguyen L."/>
            <person name="Nguyen N."/>
            <person name="Okwuonu G."/>
            <person name="Ongeri F."/>
            <person name="Pham C."/>
            <person name="Simmons D."/>
            <person name="Wilczek-Boney K."/>
            <person name="Hale W."/>
            <person name="Jakkamsetti A."/>
            <person name="Pham P."/>
            <person name="Ruth R."/>
            <person name="San Lucas F."/>
            <person name="Warren J."/>
            <person name="Zhang J."/>
            <person name="Zhao Z."/>
            <person name="Zhou C."/>
            <person name="Zhu D."/>
            <person name="Lee S."/>
            <person name="Bess C."/>
            <person name="Blankenburg K."/>
            <person name="Forbes L."/>
            <person name="Fu Q."/>
            <person name="Gubbala S."/>
            <person name="Hirani K."/>
            <person name="Jayaseelan J.C."/>
            <person name="Lara F."/>
            <person name="Munidasa M."/>
            <person name="Palculict T."/>
            <person name="Patil S."/>
            <person name="Pu L.-L."/>
            <person name="Saada N."/>
            <person name="Tang L."/>
            <person name="Weissenberger G."/>
            <person name="Zhu Y."/>
            <person name="Hemphill L."/>
            <person name="Shang Y."/>
            <person name="Youmans B."/>
            <person name="Ayvaz T."/>
            <person name="Ross M."/>
            <person name="Santibanez J."/>
            <person name="Aqrawi P."/>
            <person name="Gross S."/>
            <person name="Joshi V."/>
            <person name="Fowler G."/>
            <person name="Nazareth L."/>
            <person name="Reid J."/>
            <person name="Worley K."/>
            <person name="Petrosino J."/>
            <person name="Highlander S."/>
            <person name="Gibbs R."/>
        </authorList>
    </citation>
    <scope>NUCLEOTIDE SEQUENCE [LARGE SCALE GENOMIC DNA]</scope>
    <source>
        <strain evidence="11 12">ATCC 49175</strain>
    </source>
</reference>
<evidence type="ECO:0000256" key="2">
    <source>
        <dbReference type="ARBA" id="ARBA00022555"/>
    </source>
</evidence>
<keyword evidence="3 8" id="KW-0378">Hydrolase</keyword>
<dbReference type="FunFam" id="3.40.50.1470:FF:000001">
    <property type="entry name" value="Peptidyl-tRNA hydrolase"/>
    <property type="match status" value="1"/>
</dbReference>
<dbReference type="CDD" id="cd00462">
    <property type="entry name" value="PTH"/>
    <property type="match status" value="1"/>
</dbReference>
<keyword evidence="2 8" id="KW-0820">tRNA-binding</keyword>
<organism evidence="11 12">
    <name type="scientific">Granulicatella adiacens ATCC 49175</name>
    <dbReference type="NCBI Taxonomy" id="638301"/>
    <lineage>
        <taxon>Bacteria</taxon>
        <taxon>Bacillati</taxon>
        <taxon>Bacillota</taxon>
        <taxon>Bacilli</taxon>
        <taxon>Lactobacillales</taxon>
        <taxon>Carnobacteriaceae</taxon>
        <taxon>Granulicatella</taxon>
    </lineage>
</organism>
<evidence type="ECO:0000256" key="5">
    <source>
        <dbReference type="ARBA" id="ARBA00038063"/>
    </source>
</evidence>
<gene>
    <name evidence="8 11" type="primary">pth</name>
    <name evidence="11" type="ORF">HMPREF0444_1625</name>
</gene>
<dbReference type="AlphaFoldDB" id="C8NI80"/>
<dbReference type="InterPro" id="IPR001328">
    <property type="entry name" value="Pept_tRNA_hydro"/>
</dbReference>
<feature type="binding site" evidence="8">
    <location>
        <position position="129"/>
    </location>
    <ligand>
        <name>tRNA</name>
        <dbReference type="ChEBI" id="CHEBI:17843"/>
    </ligand>
</feature>
<proteinExistence type="inferred from homology"/>
<keyword evidence="4 8" id="KW-0694">RNA-binding</keyword>
<comment type="subcellular location">
    <subcellularLocation>
        <location evidence="8">Cytoplasm</location>
    </subcellularLocation>
</comment>
<dbReference type="InterPro" id="IPR036416">
    <property type="entry name" value="Pept_tRNA_hydro_sf"/>
</dbReference>
<comment type="caution">
    <text evidence="11">The sequence shown here is derived from an EMBL/GenBank/DDBJ whole genome shotgun (WGS) entry which is preliminary data.</text>
</comment>
<dbReference type="Proteomes" id="UP000005926">
    <property type="component" value="Unassembled WGS sequence"/>
</dbReference>
<evidence type="ECO:0000256" key="9">
    <source>
        <dbReference type="RuleBase" id="RU000673"/>
    </source>
</evidence>
<keyword evidence="8" id="KW-0963">Cytoplasm</keyword>
<dbReference type="PROSITE" id="PS01196">
    <property type="entry name" value="PEPT_TRNA_HYDROL_2"/>
    <property type="match status" value="1"/>
</dbReference>
<dbReference type="NCBIfam" id="TIGR00447">
    <property type="entry name" value="pth"/>
    <property type="match status" value="1"/>
</dbReference>
<dbReference type="GO" id="GO:0004045">
    <property type="term" value="F:peptidyl-tRNA hydrolase activity"/>
    <property type="evidence" value="ECO:0007669"/>
    <property type="project" value="UniProtKB-UniRule"/>
</dbReference>
<evidence type="ECO:0000313" key="11">
    <source>
        <dbReference type="EMBL" id="EEW36636.1"/>
    </source>
</evidence>
<comment type="similarity">
    <text evidence="5 8 10">Belongs to the PTH family.</text>
</comment>
<protein>
    <recommendedName>
        <fullName evidence="7 8">Peptidyl-tRNA hydrolase</fullName>
        <shortName evidence="8">Pth</shortName>
        <ecNumber evidence="1 8">3.1.1.29</ecNumber>
    </recommendedName>
</protein>
<dbReference type="Gene3D" id="3.40.50.1470">
    <property type="entry name" value="Peptidyl-tRNA hydrolase"/>
    <property type="match status" value="1"/>
</dbReference>
<accession>C8NI80</accession>
<comment type="catalytic activity">
    <reaction evidence="6 8 9">
        <text>an N-acyl-L-alpha-aminoacyl-tRNA + H2O = an N-acyl-L-amino acid + a tRNA + H(+)</text>
        <dbReference type="Rhea" id="RHEA:54448"/>
        <dbReference type="Rhea" id="RHEA-COMP:10123"/>
        <dbReference type="Rhea" id="RHEA-COMP:13883"/>
        <dbReference type="ChEBI" id="CHEBI:15377"/>
        <dbReference type="ChEBI" id="CHEBI:15378"/>
        <dbReference type="ChEBI" id="CHEBI:59874"/>
        <dbReference type="ChEBI" id="CHEBI:78442"/>
        <dbReference type="ChEBI" id="CHEBI:138191"/>
        <dbReference type="EC" id="3.1.1.29"/>
    </reaction>
</comment>
<sequence length="203" mass="22903">MGVWYNSKIEEKRIGESMKLVVGLGNPGAKYKGTRHNVGFMTMDEVAYQEKFDFDKALFDAVFAQGQMGGEKVIFMKPLTFMNLSGEAIRPLMNYYKIGIEDLLVVYDDMDLPVGKIRLRQKGSAGGHNGMKSIISCLGTSEFNRIKVGVGRPKEGRTVVGHVLNRFEKEEEEDIIFAVQKSVDAIRSWIDTDDFVKTMNQFN</sequence>
<dbReference type="HAMAP" id="MF_00083">
    <property type="entry name" value="Pept_tRNA_hydro_bact"/>
    <property type="match status" value="1"/>
</dbReference>
<feature type="binding site" evidence="8">
    <location>
        <position position="81"/>
    </location>
    <ligand>
        <name>tRNA</name>
        <dbReference type="ChEBI" id="CHEBI:17843"/>
    </ligand>
</feature>
<evidence type="ECO:0000256" key="8">
    <source>
        <dbReference type="HAMAP-Rule" id="MF_00083"/>
    </source>
</evidence>
<feature type="site" description="Discriminates between blocked and unblocked aminoacyl-tRNA" evidence="8">
    <location>
        <position position="26"/>
    </location>
</feature>
<dbReference type="InterPro" id="IPR018171">
    <property type="entry name" value="Pept_tRNA_hydro_CS"/>
</dbReference>
<name>C8NI80_9LACT</name>
<dbReference type="PANTHER" id="PTHR17224">
    <property type="entry name" value="PEPTIDYL-TRNA HYDROLASE"/>
    <property type="match status" value="1"/>
</dbReference>
<dbReference type="STRING" id="638301.HMPREF0444_1625"/>